<dbReference type="GO" id="GO:0005739">
    <property type="term" value="C:mitochondrion"/>
    <property type="evidence" value="ECO:0007669"/>
    <property type="project" value="UniProtKB-SubCell"/>
</dbReference>
<dbReference type="CDD" id="cd01887">
    <property type="entry name" value="IF2_eIF5B"/>
    <property type="match status" value="1"/>
</dbReference>
<dbReference type="EMBL" id="HE650823">
    <property type="protein sequence ID" value="CCF57233.1"/>
    <property type="molecule type" value="Genomic_DNA"/>
</dbReference>
<dbReference type="Gene3D" id="3.40.50.10050">
    <property type="entry name" value="Translation initiation factor IF- 2, domain 3"/>
    <property type="match status" value="1"/>
</dbReference>
<dbReference type="InterPro" id="IPR053905">
    <property type="entry name" value="EF-G-like_DII"/>
</dbReference>
<dbReference type="AlphaFoldDB" id="H2AS83"/>
<dbReference type="GO" id="GO:0003924">
    <property type="term" value="F:GTPase activity"/>
    <property type="evidence" value="ECO:0007669"/>
    <property type="project" value="EnsemblFungi"/>
</dbReference>
<keyword evidence="8" id="KW-0342">GTP-binding</keyword>
<feature type="region of interest" description="Disordered" evidence="11">
    <location>
        <begin position="439"/>
        <end position="468"/>
    </location>
</feature>
<comment type="function">
    <text evidence="9">One of the essential components for the initiation of protein synthesis. Protects formylmethionyl-tRNA from spontaneous hydrolysis and promotes its binding to the 30S ribosomal subunits. Also involved in the hydrolysis of GTP during the formation of the 70S ribosomal complex.</text>
</comment>
<proteinExistence type="inferred from homology"/>
<dbReference type="FunFam" id="2.40.30.10:FF:000008">
    <property type="entry name" value="Translation initiation factor IF-2"/>
    <property type="match status" value="1"/>
</dbReference>
<evidence type="ECO:0000313" key="13">
    <source>
        <dbReference type="EMBL" id="CCF57233.1"/>
    </source>
</evidence>
<dbReference type="InterPro" id="IPR005225">
    <property type="entry name" value="Small_GTP-bd"/>
</dbReference>
<dbReference type="InParanoid" id="H2AS83"/>
<evidence type="ECO:0000256" key="10">
    <source>
        <dbReference type="ARBA" id="ARBA00044200"/>
    </source>
</evidence>
<dbReference type="PRINTS" id="PR00315">
    <property type="entry name" value="ELONGATNFCT"/>
</dbReference>
<evidence type="ECO:0000256" key="11">
    <source>
        <dbReference type="SAM" id="MobiDB-lite"/>
    </source>
</evidence>
<dbReference type="KEGG" id="kaf:KAFR_0C02400"/>
<dbReference type="InterPro" id="IPR000795">
    <property type="entry name" value="T_Tr_GTP-bd_dom"/>
</dbReference>
<dbReference type="SUPFAM" id="SSF50447">
    <property type="entry name" value="Translation proteins"/>
    <property type="match status" value="2"/>
</dbReference>
<dbReference type="GO" id="GO:0005525">
    <property type="term" value="F:GTP binding"/>
    <property type="evidence" value="ECO:0007669"/>
    <property type="project" value="UniProtKB-KW"/>
</dbReference>
<dbReference type="FunFam" id="3.40.50.10050:FF:000001">
    <property type="entry name" value="Translation initiation factor IF-2"/>
    <property type="match status" value="1"/>
</dbReference>
<dbReference type="RefSeq" id="XP_003956368.1">
    <property type="nucleotide sequence ID" value="XM_003956319.1"/>
</dbReference>
<name>H2AS83_KAZAF</name>
<dbReference type="GeneID" id="13885152"/>
<dbReference type="InterPro" id="IPR044145">
    <property type="entry name" value="IF2_II"/>
</dbReference>
<keyword evidence="14" id="KW-1185">Reference proteome</keyword>
<dbReference type="GO" id="GO:0003743">
    <property type="term" value="F:translation initiation factor activity"/>
    <property type="evidence" value="ECO:0007669"/>
    <property type="project" value="UniProtKB-KW"/>
</dbReference>
<dbReference type="HOGENOM" id="CLU_006301_10_2_1"/>
<feature type="compositionally biased region" description="Basic and acidic residues" evidence="11">
    <location>
        <begin position="439"/>
        <end position="455"/>
    </location>
</feature>
<dbReference type="InterPro" id="IPR006847">
    <property type="entry name" value="IF2_N"/>
</dbReference>
<accession>H2AS83</accession>
<keyword evidence="5" id="KW-0648">Protein biosynthesis</keyword>
<evidence type="ECO:0000256" key="9">
    <source>
        <dbReference type="ARBA" id="ARBA00025162"/>
    </source>
</evidence>
<dbReference type="Pfam" id="PF04760">
    <property type="entry name" value="IF2_N"/>
    <property type="match status" value="1"/>
</dbReference>
<keyword evidence="4" id="KW-0547">Nucleotide-binding</keyword>
<keyword evidence="7" id="KW-0496">Mitochondrion</keyword>
<evidence type="ECO:0000256" key="6">
    <source>
        <dbReference type="ARBA" id="ARBA00022946"/>
    </source>
</evidence>
<keyword evidence="3" id="KW-0396">Initiation factor</keyword>
<dbReference type="SUPFAM" id="SSF52540">
    <property type="entry name" value="P-loop containing nucleoside triphosphate hydrolases"/>
    <property type="match status" value="1"/>
</dbReference>
<evidence type="ECO:0000313" key="14">
    <source>
        <dbReference type="Proteomes" id="UP000005220"/>
    </source>
</evidence>
<dbReference type="Pfam" id="PF22042">
    <property type="entry name" value="EF-G_D2"/>
    <property type="match status" value="1"/>
</dbReference>
<dbReference type="InterPro" id="IPR027417">
    <property type="entry name" value="P-loop_NTPase"/>
</dbReference>
<dbReference type="GO" id="GO:0032543">
    <property type="term" value="P:mitochondrial translation"/>
    <property type="evidence" value="ECO:0007669"/>
    <property type="project" value="EnsemblFungi"/>
</dbReference>
<dbReference type="STRING" id="1071382.H2AS83"/>
<dbReference type="Proteomes" id="UP000005220">
    <property type="component" value="Chromosome 3"/>
</dbReference>
<dbReference type="PROSITE" id="PS51722">
    <property type="entry name" value="G_TR_2"/>
    <property type="match status" value="1"/>
</dbReference>
<organism evidence="13 14">
    <name type="scientific">Kazachstania africana (strain ATCC 22294 / BCRC 22015 / CBS 2517 / CECT 1963 / NBRC 1671 / NRRL Y-8276)</name>
    <name type="common">Yeast</name>
    <name type="synonym">Kluyveromyces africanus</name>
    <dbReference type="NCBI Taxonomy" id="1071382"/>
    <lineage>
        <taxon>Eukaryota</taxon>
        <taxon>Fungi</taxon>
        <taxon>Dikarya</taxon>
        <taxon>Ascomycota</taxon>
        <taxon>Saccharomycotina</taxon>
        <taxon>Saccharomycetes</taxon>
        <taxon>Saccharomycetales</taxon>
        <taxon>Saccharomycetaceae</taxon>
        <taxon>Kazachstania</taxon>
    </lineage>
</organism>
<dbReference type="Pfam" id="PF11987">
    <property type="entry name" value="IF-2"/>
    <property type="match status" value="1"/>
</dbReference>
<evidence type="ECO:0000256" key="4">
    <source>
        <dbReference type="ARBA" id="ARBA00022741"/>
    </source>
</evidence>
<dbReference type="PANTHER" id="PTHR43381:SF20">
    <property type="entry name" value="TRANSLATION INITIATION FACTOR IF-2, MITOCHONDRIAL"/>
    <property type="match status" value="1"/>
</dbReference>
<dbReference type="CDD" id="cd03702">
    <property type="entry name" value="IF2_mtIF2_II"/>
    <property type="match status" value="1"/>
</dbReference>
<dbReference type="InterPro" id="IPR023115">
    <property type="entry name" value="TIF_IF2_dom3"/>
</dbReference>
<feature type="domain" description="Tr-type G" evidence="12">
    <location>
        <begin position="145"/>
        <end position="322"/>
    </location>
</feature>
<dbReference type="InterPro" id="IPR009000">
    <property type="entry name" value="Transl_B-barrel_sf"/>
</dbReference>
<evidence type="ECO:0000256" key="5">
    <source>
        <dbReference type="ARBA" id="ARBA00022917"/>
    </source>
</evidence>
<evidence type="ECO:0000256" key="3">
    <source>
        <dbReference type="ARBA" id="ARBA00022540"/>
    </source>
</evidence>
<evidence type="ECO:0000259" key="12">
    <source>
        <dbReference type="PROSITE" id="PS51722"/>
    </source>
</evidence>
<dbReference type="InterPro" id="IPR015760">
    <property type="entry name" value="TIF_IF2"/>
</dbReference>
<dbReference type="InterPro" id="IPR000178">
    <property type="entry name" value="TF_IF2_bacterial-like"/>
</dbReference>
<dbReference type="Gene3D" id="2.40.30.10">
    <property type="entry name" value="Translation factors"/>
    <property type="match status" value="2"/>
</dbReference>
<dbReference type="NCBIfam" id="TIGR00487">
    <property type="entry name" value="IF-2"/>
    <property type="match status" value="1"/>
</dbReference>
<comment type="similarity">
    <text evidence="2">Belongs to the TRAFAC class translation factor GTPase superfamily. Classic translation factor GTPase family. IF-2 subfamily.</text>
</comment>
<dbReference type="SUPFAM" id="SSF52156">
    <property type="entry name" value="Initiation factor IF2/eIF5b, domain 3"/>
    <property type="match status" value="1"/>
</dbReference>
<protein>
    <recommendedName>
        <fullName evidence="10">Translation initiation factor IF-2, mitochondrial</fullName>
    </recommendedName>
</protein>
<evidence type="ECO:0000256" key="2">
    <source>
        <dbReference type="ARBA" id="ARBA00007733"/>
    </source>
</evidence>
<evidence type="ECO:0000256" key="7">
    <source>
        <dbReference type="ARBA" id="ARBA00023128"/>
    </source>
</evidence>
<dbReference type="CDD" id="cd03692">
    <property type="entry name" value="mtIF2_IVc"/>
    <property type="match status" value="1"/>
</dbReference>
<dbReference type="PANTHER" id="PTHR43381">
    <property type="entry name" value="TRANSLATION INITIATION FACTOR IF-2-RELATED"/>
    <property type="match status" value="1"/>
</dbReference>
<evidence type="ECO:0000256" key="8">
    <source>
        <dbReference type="ARBA" id="ARBA00023134"/>
    </source>
</evidence>
<gene>
    <name evidence="13" type="primary">KAFR0C02400</name>
    <name evidence="13" type="ORF">KAFR_0C02400</name>
</gene>
<dbReference type="Gene3D" id="3.40.50.300">
    <property type="entry name" value="P-loop containing nucleotide triphosphate hydrolases"/>
    <property type="match status" value="1"/>
</dbReference>
<keyword evidence="6" id="KW-0809">Transit peptide</keyword>
<sequence>MLRRAITTQSNKKLTSLGCTSRYFPLSSQQTLFTQYSLNRCYAKSHRNDRNIRSNKELKMVNFVVPEYISIDKLSNLLNCRIQTLMKDMLNLGLRNINPSYILSKEYVNLILQEYNYQVPSRTYTTADTLYNDLKQPVNPQNLTTRPPIVTIIGHVDHGKTTILDYLRQSQNRITEQEHGGITQHIGAFQVVTPKSKKTITFLDTPGHEAFLKMRERGATVTDIVVLVISIEDSIMPQTIEAIHHIKKSGNQVIVAITKIDKIPTLKEREAKLDRILNELLNHGIVAEKFGGDTQVVPISAKTGENMDLLEESIVLLSSIMEIKCENAKNTSVEGWIIESKVKANVGNVATILVKKGTLKKGNILLCGNTFCKVKSILSNSSKLVMQGMPSEAVEIIGWKNLPQVGEEVLQVRNEATAKKYIAKRLHLLEVERKASEVKKINESRSPDQNKKVSQVEDGEEDVPVDETKGPKSINYILKADVSGSVEAIRESIEILGNNEVKCNVVSSSVGLPSESDFKMAEITESKILCFNLGTLPNDLVNKHPTVQIKYYDIIYKLIDDVIETLESNLMPIFERKFVAKADIREVFQFKQKQRMIQIAGCKVIQGQIERNSKVIIVRGEITDEPIYEGKIATLKHGKTDIQKSGKGQECGITFDNNFEAFKSGDKVLVYEETSIPRHL</sequence>
<reference evidence="13 14" key="1">
    <citation type="journal article" date="2011" name="Proc. Natl. Acad. Sci. U.S.A.">
        <title>Evolutionary erosion of yeast sex chromosomes by mating-type switching accidents.</title>
        <authorList>
            <person name="Gordon J.L."/>
            <person name="Armisen D."/>
            <person name="Proux-Wera E."/>
            <person name="Oheigeartaigh S.S."/>
            <person name="Byrne K.P."/>
            <person name="Wolfe K.H."/>
        </authorList>
    </citation>
    <scope>NUCLEOTIDE SEQUENCE [LARGE SCALE GENOMIC DNA]</scope>
    <source>
        <strain evidence="14">ATCC 22294 / BCRC 22015 / CBS 2517 / CECT 1963 / NBRC 1671 / NRRL Y-8276</strain>
    </source>
</reference>
<comment type="subcellular location">
    <subcellularLocation>
        <location evidence="1">Mitochondrion</location>
    </subcellularLocation>
</comment>
<dbReference type="InterPro" id="IPR036925">
    <property type="entry name" value="TIF_IF2_dom3_sf"/>
</dbReference>
<dbReference type="Pfam" id="PF00009">
    <property type="entry name" value="GTP_EFTU"/>
    <property type="match status" value="1"/>
</dbReference>
<dbReference type="FunFam" id="3.40.50.300:FF:000019">
    <property type="entry name" value="Translation initiation factor IF-2"/>
    <property type="match status" value="1"/>
</dbReference>
<dbReference type="OrthoDB" id="361630at2759"/>
<dbReference type="FunCoup" id="H2AS83">
    <property type="interactions" value="533"/>
</dbReference>
<dbReference type="NCBIfam" id="TIGR00231">
    <property type="entry name" value="small_GTP"/>
    <property type="match status" value="1"/>
</dbReference>
<dbReference type="GO" id="GO:0000049">
    <property type="term" value="F:tRNA binding"/>
    <property type="evidence" value="ECO:0007669"/>
    <property type="project" value="EnsemblFungi"/>
</dbReference>
<dbReference type="eggNOG" id="KOG1145">
    <property type="taxonomic scope" value="Eukaryota"/>
</dbReference>
<evidence type="ECO:0000256" key="1">
    <source>
        <dbReference type="ARBA" id="ARBA00004173"/>
    </source>
</evidence>